<evidence type="ECO:0000256" key="5">
    <source>
        <dbReference type="ARBA" id="ARBA00023004"/>
    </source>
</evidence>
<evidence type="ECO:0000256" key="3">
    <source>
        <dbReference type="ARBA" id="ARBA00022723"/>
    </source>
</evidence>
<dbReference type="InterPro" id="IPR017972">
    <property type="entry name" value="Cyt_P450_CS"/>
</dbReference>
<dbReference type="OMA" id="HHEIRIA"/>
<accession>A0A067BSF6</accession>
<evidence type="ECO:0000256" key="7">
    <source>
        <dbReference type="PIRSR" id="PIRSR602401-1"/>
    </source>
</evidence>
<dbReference type="PANTHER" id="PTHR24291:SF50">
    <property type="entry name" value="BIFUNCTIONAL ALBAFLAVENONE MONOOXYGENASE_TERPENE SYNTHASE"/>
    <property type="match status" value="1"/>
</dbReference>
<dbReference type="InterPro" id="IPR050196">
    <property type="entry name" value="Cytochrome_P450_Monoox"/>
</dbReference>
<dbReference type="STRING" id="695850.A0A067BSF6"/>
<dbReference type="Proteomes" id="UP000030745">
    <property type="component" value="Unassembled WGS sequence"/>
</dbReference>
<keyword evidence="10" id="KW-1185">Reference proteome</keyword>
<dbReference type="GeneID" id="24138942"/>
<keyword evidence="2 7" id="KW-0349">Heme</keyword>
<evidence type="ECO:0000313" key="9">
    <source>
        <dbReference type="EMBL" id="KDO17196.1"/>
    </source>
</evidence>
<dbReference type="Pfam" id="PF00067">
    <property type="entry name" value="p450"/>
    <property type="match status" value="1"/>
</dbReference>
<dbReference type="EMBL" id="KK583744">
    <property type="protein sequence ID" value="KDO17196.1"/>
    <property type="molecule type" value="Genomic_DNA"/>
</dbReference>
<dbReference type="KEGG" id="spar:SPRG_17400"/>
<dbReference type="AlphaFoldDB" id="A0A067BSF6"/>
<dbReference type="PRINTS" id="PR00463">
    <property type="entry name" value="EP450I"/>
</dbReference>
<dbReference type="VEuPathDB" id="FungiDB:SPRG_17400"/>
<keyword evidence="4 8" id="KW-0560">Oxidoreductase</keyword>
<dbReference type="OrthoDB" id="1470350at2759"/>
<comment type="similarity">
    <text evidence="1 8">Belongs to the cytochrome P450 family.</text>
</comment>
<evidence type="ECO:0000256" key="2">
    <source>
        <dbReference type="ARBA" id="ARBA00022617"/>
    </source>
</evidence>
<dbReference type="PANTHER" id="PTHR24291">
    <property type="entry name" value="CYTOCHROME P450 FAMILY 4"/>
    <property type="match status" value="1"/>
</dbReference>
<dbReference type="InterPro" id="IPR036396">
    <property type="entry name" value="Cyt_P450_sf"/>
</dbReference>
<evidence type="ECO:0000256" key="8">
    <source>
        <dbReference type="RuleBase" id="RU000461"/>
    </source>
</evidence>
<keyword evidence="3 7" id="KW-0479">Metal-binding</keyword>
<organism evidence="9 10">
    <name type="scientific">Saprolegnia parasitica (strain CBS 223.65)</name>
    <dbReference type="NCBI Taxonomy" id="695850"/>
    <lineage>
        <taxon>Eukaryota</taxon>
        <taxon>Sar</taxon>
        <taxon>Stramenopiles</taxon>
        <taxon>Oomycota</taxon>
        <taxon>Saprolegniomycetes</taxon>
        <taxon>Saprolegniales</taxon>
        <taxon>Saprolegniaceae</taxon>
        <taxon>Saprolegnia</taxon>
    </lineage>
</organism>
<dbReference type="GO" id="GO:0005506">
    <property type="term" value="F:iron ion binding"/>
    <property type="evidence" value="ECO:0007669"/>
    <property type="project" value="InterPro"/>
</dbReference>
<evidence type="ECO:0000256" key="1">
    <source>
        <dbReference type="ARBA" id="ARBA00010617"/>
    </source>
</evidence>
<keyword evidence="5 7" id="KW-0408">Iron</keyword>
<dbReference type="PROSITE" id="PS00086">
    <property type="entry name" value="CYTOCHROME_P450"/>
    <property type="match status" value="1"/>
</dbReference>
<keyword evidence="6 8" id="KW-0503">Monooxygenase</keyword>
<dbReference type="Gene3D" id="1.10.630.10">
    <property type="entry name" value="Cytochrome P450"/>
    <property type="match status" value="1"/>
</dbReference>
<proteinExistence type="inferred from homology"/>
<dbReference type="InterPro" id="IPR002401">
    <property type="entry name" value="Cyt_P450_E_grp-I"/>
</dbReference>
<dbReference type="GO" id="GO:0020037">
    <property type="term" value="F:heme binding"/>
    <property type="evidence" value="ECO:0007669"/>
    <property type="project" value="InterPro"/>
</dbReference>
<dbReference type="GO" id="GO:0016705">
    <property type="term" value="F:oxidoreductase activity, acting on paired donors, with incorporation or reduction of molecular oxygen"/>
    <property type="evidence" value="ECO:0007669"/>
    <property type="project" value="InterPro"/>
</dbReference>
<name>A0A067BSF6_SAPPC</name>
<reference evidence="9 10" key="1">
    <citation type="journal article" date="2013" name="PLoS Genet.">
        <title>Distinctive expansion of potential virulence genes in the genome of the oomycete fish pathogen Saprolegnia parasitica.</title>
        <authorList>
            <person name="Jiang R.H."/>
            <person name="de Bruijn I."/>
            <person name="Haas B.J."/>
            <person name="Belmonte R."/>
            <person name="Lobach L."/>
            <person name="Christie J."/>
            <person name="van den Ackerveken G."/>
            <person name="Bottin A."/>
            <person name="Bulone V."/>
            <person name="Diaz-Moreno S.M."/>
            <person name="Dumas B."/>
            <person name="Fan L."/>
            <person name="Gaulin E."/>
            <person name="Govers F."/>
            <person name="Grenville-Briggs L.J."/>
            <person name="Horner N.R."/>
            <person name="Levin J.Z."/>
            <person name="Mammella M."/>
            <person name="Meijer H.J."/>
            <person name="Morris P."/>
            <person name="Nusbaum C."/>
            <person name="Oome S."/>
            <person name="Phillips A.J."/>
            <person name="van Rooyen D."/>
            <person name="Rzeszutek E."/>
            <person name="Saraiva M."/>
            <person name="Secombes C.J."/>
            <person name="Seidl M.F."/>
            <person name="Snel B."/>
            <person name="Stassen J.H."/>
            <person name="Sykes S."/>
            <person name="Tripathy S."/>
            <person name="van den Berg H."/>
            <person name="Vega-Arreguin J.C."/>
            <person name="Wawra S."/>
            <person name="Young S.K."/>
            <person name="Zeng Q."/>
            <person name="Dieguez-Uribeondo J."/>
            <person name="Russ C."/>
            <person name="Tyler B.M."/>
            <person name="van West P."/>
        </authorList>
    </citation>
    <scope>NUCLEOTIDE SEQUENCE [LARGE SCALE GENOMIC DNA]</scope>
    <source>
        <strain evidence="9 10">CBS 223.65</strain>
    </source>
</reference>
<dbReference type="GO" id="GO:0004497">
    <property type="term" value="F:monooxygenase activity"/>
    <property type="evidence" value="ECO:0007669"/>
    <property type="project" value="UniProtKB-KW"/>
</dbReference>
<feature type="binding site" description="axial binding residue" evidence="7">
    <location>
        <position position="378"/>
    </location>
    <ligand>
        <name>heme</name>
        <dbReference type="ChEBI" id="CHEBI:30413"/>
    </ligand>
    <ligandPart>
        <name>Fe</name>
        <dbReference type="ChEBI" id="CHEBI:18248"/>
    </ligandPart>
</feature>
<evidence type="ECO:0000256" key="6">
    <source>
        <dbReference type="ARBA" id="ARBA00023033"/>
    </source>
</evidence>
<dbReference type="SUPFAM" id="SSF48264">
    <property type="entry name" value="Cytochrome P450"/>
    <property type="match status" value="1"/>
</dbReference>
<dbReference type="InterPro" id="IPR001128">
    <property type="entry name" value="Cyt_P450"/>
</dbReference>
<protein>
    <recommendedName>
        <fullName evidence="11">Cytochrome P450</fullName>
    </recommendedName>
</protein>
<dbReference type="RefSeq" id="XP_012212095.1">
    <property type="nucleotide sequence ID" value="XM_012356705.1"/>
</dbReference>
<evidence type="ECO:0008006" key="11">
    <source>
        <dbReference type="Google" id="ProtNLM"/>
    </source>
</evidence>
<gene>
    <name evidence="9" type="ORF">SPRG_17400</name>
</gene>
<evidence type="ECO:0000256" key="4">
    <source>
        <dbReference type="ARBA" id="ARBA00023002"/>
    </source>
</evidence>
<dbReference type="PRINTS" id="PR00385">
    <property type="entry name" value="P450"/>
</dbReference>
<sequence>MVSKAKNYPRSPLVRTLFKKLEGGDTLVTTEGYAHAALRKLFNPHFGQANVKTMLHVFQHHTDVFMEQLAIDQPLDLKNRTRQREPHPFSCDLVFTQVALDMIGVAAFGYDFESLRNKNPREIQAFHDNNLTPSLFGVIGFALVPFYEYLPLESNSRRAEAQSVLQSLIDRVLQRKLIALETSTAGSAPKDILDLILAQASDMPMADIRALLLMFMFAGHETTDNTLAWVVSFVAQHPPVAAKVHDECLRMRCDGNDKVPTWEQLGHLSYLSAVIHETLRLRPTVPETSRHAAEADTLPLGTSRLPLPLLHRACPRALDIFFDIIAIHRNPTYWSQPNEFLPERFIEGTDVYKADLTLRGGKPNTFCYFPFGVGDKNCIGSHFAMAEMLVVLSTLLSTYRVALTPAANLNVRKDTVAIAPVYLEVTLAPLPTRSPFV</sequence>
<comment type="cofactor">
    <cofactor evidence="7">
        <name>heme</name>
        <dbReference type="ChEBI" id="CHEBI:30413"/>
    </cofactor>
</comment>
<evidence type="ECO:0000313" key="10">
    <source>
        <dbReference type="Proteomes" id="UP000030745"/>
    </source>
</evidence>